<dbReference type="Gene3D" id="3.30.9.10">
    <property type="entry name" value="D-Amino Acid Oxidase, subunit A, domain 2"/>
    <property type="match status" value="1"/>
</dbReference>
<dbReference type="AlphaFoldDB" id="A0A2W4TAW9"/>
<evidence type="ECO:0000313" key="6">
    <source>
        <dbReference type="EMBL" id="PZN84420.1"/>
    </source>
</evidence>
<dbReference type="PANTHER" id="PTHR13847:SF289">
    <property type="entry name" value="GLYCINE OXIDASE"/>
    <property type="match status" value="1"/>
</dbReference>
<dbReference type="NCBIfam" id="TIGR02352">
    <property type="entry name" value="thiamin_ThiO"/>
    <property type="match status" value="1"/>
</dbReference>
<dbReference type="GO" id="GO:0009229">
    <property type="term" value="P:thiamine diphosphate biosynthetic process"/>
    <property type="evidence" value="ECO:0007669"/>
    <property type="project" value="UniProtKB-UniPathway"/>
</dbReference>
<comment type="caution">
    <text evidence="6">The sequence shown here is derived from an EMBL/GenBank/DDBJ whole genome shotgun (WGS) entry which is preliminary data.</text>
</comment>
<dbReference type="Pfam" id="PF01266">
    <property type="entry name" value="DAO"/>
    <property type="match status" value="1"/>
</dbReference>
<keyword evidence="3" id="KW-0560">Oxidoreductase</keyword>
<evidence type="ECO:0000313" key="7">
    <source>
        <dbReference type="Proteomes" id="UP000249396"/>
    </source>
</evidence>
<reference evidence="6 7" key="1">
    <citation type="journal article" date="2018" name="Aquat. Microb. Ecol.">
        <title>Gammaproteobacterial methanotrophs dominate.</title>
        <authorList>
            <person name="Rissanen A.J."/>
            <person name="Saarenheimo J."/>
            <person name="Tiirola M."/>
            <person name="Peura S."/>
            <person name="Aalto S.L."/>
            <person name="Karvinen A."/>
            <person name="Nykanen H."/>
        </authorList>
    </citation>
    <scope>NUCLEOTIDE SEQUENCE [LARGE SCALE GENOMIC DNA]</scope>
    <source>
        <strain evidence="6">AMbin10</strain>
    </source>
</reference>
<evidence type="ECO:0000256" key="3">
    <source>
        <dbReference type="ARBA" id="ARBA00023002"/>
    </source>
</evidence>
<dbReference type="PANTHER" id="PTHR13847">
    <property type="entry name" value="SARCOSINE DEHYDROGENASE-RELATED"/>
    <property type="match status" value="1"/>
</dbReference>
<feature type="compositionally biased region" description="Polar residues" evidence="4">
    <location>
        <begin position="1"/>
        <end position="21"/>
    </location>
</feature>
<keyword evidence="2" id="KW-0784">Thiamine biosynthesis</keyword>
<accession>A0A2W4TAW9</accession>
<dbReference type="InterPro" id="IPR006076">
    <property type="entry name" value="FAD-dep_OxRdtase"/>
</dbReference>
<dbReference type="UniPathway" id="UPA00060"/>
<evidence type="ECO:0000256" key="1">
    <source>
        <dbReference type="ARBA" id="ARBA00004948"/>
    </source>
</evidence>
<dbReference type="Proteomes" id="UP000249396">
    <property type="component" value="Unassembled WGS sequence"/>
</dbReference>
<feature type="domain" description="FAD dependent oxidoreductase" evidence="5">
    <location>
        <begin position="35"/>
        <end position="375"/>
    </location>
</feature>
<dbReference type="Gene3D" id="3.50.50.60">
    <property type="entry name" value="FAD/NAD(P)-binding domain"/>
    <property type="match status" value="1"/>
</dbReference>
<organism evidence="6 7">
    <name type="scientific">Candidatus Methylumidiphilus alinenensis</name>
    <dbReference type="NCBI Taxonomy" id="2202197"/>
    <lineage>
        <taxon>Bacteria</taxon>
        <taxon>Pseudomonadati</taxon>
        <taxon>Pseudomonadota</taxon>
        <taxon>Gammaproteobacteria</taxon>
        <taxon>Methylococcales</taxon>
        <taxon>Candidatus Methylumidiphilus</taxon>
    </lineage>
</organism>
<evidence type="ECO:0000259" key="5">
    <source>
        <dbReference type="Pfam" id="PF01266"/>
    </source>
</evidence>
<dbReference type="EMBL" id="QJPH01000154">
    <property type="protein sequence ID" value="PZN84420.1"/>
    <property type="molecule type" value="Genomic_DNA"/>
</dbReference>
<dbReference type="GO" id="GO:0050660">
    <property type="term" value="F:flavin adenine dinucleotide binding"/>
    <property type="evidence" value="ECO:0007669"/>
    <property type="project" value="InterPro"/>
</dbReference>
<dbReference type="GO" id="GO:0005737">
    <property type="term" value="C:cytoplasm"/>
    <property type="evidence" value="ECO:0007669"/>
    <property type="project" value="TreeGrafter"/>
</dbReference>
<sequence>MTSGLPRKASQTQTHNPQMKNSLKPGRCENMNQPDVIIIGGGVSGLLSARELSCAGKRVVLFERQALGKESSWAGGGILSPLVPWRAAEPITALCRWSQSAYPLLAEELQASTGIDPEWLPSGLLFTDCEANELAQSWADCHETRYDTLACNDIAHIEPNINATLNNPLLLPDIAQVRNPRLLRALKLDLAQRGVELLEYHPVDEIRIKHDRAVGVVSRNHTYTAENYVVTAGAWSGLVAYNSGLPELPIIPVKGEMLIFDSPPGLLKHMVISGGRYLIPRKDGKILAGSTIENAQFNKSCTDKALEALSCFATSVLPPLKQCTIEKHWAGLRPGSPDGIPTIGPHPEVANLFFNCGHFRNGFVMAPAAARLLANHLLRQTSIVPPEPYFPQ</sequence>
<dbReference type="SUPFAM" id="SSF54373">
    <property type="entry name" value="FAD-linked reductases, C-terminal domain"/>
    <property type="match status" value="1"/>
</dbReference>
<proteinExistence type="predicted"/>
<name>A0A2W4TAW9_9GAMM</name>
<evidence type="ECO:0000256" key="2">
    <source>
        <dbReference type="ARBA" id="ARBA00022977"/>
    </source>
</evidence>
<dbReference type="InterPro" id="IPR036188">
    <property type="entry name" value="FAD/NAD-bd_sf"/>
</dbReference>
<dbReference type="InterPro" id="IPR012727">
    <property type="entry name" value="Gly_oxidase_ThiO"/>
</dbReference>
<evidence type="ECO:0000256" key="4">
    <source>
        <dbReference type="SAM" id="MobiDB-lite"/>
    </source>
</evidence>
<dbReference type="GO" id="GO:0016491">
    <property type="term" value="F:oxidoreductase activity"/>
    <property type="evidence" value="ECO:0007669"/>
    <property type="project" value="UniProtKB-KW"/>
</dbReference>
<dbReference type="GO" id="GO:0009228">
    <property type="term" value="P:thiamine biosynthetic process"/>
    <property type="evidence" value="ECO:0007669"/>
    <property type="project" value="UniProtKB-KW"/>
</dbReference>
<protein>
    <submittedName>
        <fullName evidence="6">Glycine oxidase ThiO</fullName>
    </submittedName>
</protein>
<dbReference type="SUPFAM" id="SSF51905">
    <property type="entry name" value="FAD/NAD(P)-binding domain"/>
    <property type="match status" value="1"/>
</dbReference>
<gene>
    <name evidence="6" type="primary">thiO</name>
    <name evidence="6" type="ORF">DM484_02800</name>
</gene>
<comment type="pathway">
    <text evidence="1">Cofactor biosynthesis; thiamine diphosphate biosynthesis.</text>
</comment>
<feature type="region of interest" description="Disordered" evidence="4">
    <location>
        <begin position="1"/>
        <end position="28"/>
    </location>
</feature>